<accession>A0A0P6IZL3</accession>
<comment type="similarity">
    <text evidence="2">Belongs to the palmitoyl-protein thioesterase family.</text>
</comment>
<dbReference type="PANTHER" id="PTHR11247:SF27">
    <property type="entry name" value="LYSOSOMAL THIOESTERASE PPT2"/>
    <property type="match status" value="1"/>
</dbReference>
<comment type="catalytic activity">
    <reaction evidence="8">
        <text>S-hexadecanoyl-N-acetylcysteamine + H2O = N-acetylcysteamine + hexadecanoate + H(+)</text>
        <dbReference type="Rhea" id="RHEA:84099"/>
        <dbReference type="ChEBI" id="CHEBI:7896"/>
        <dbReference type="ChEBI" id="CHEBI:15377"/>
        <dbReference type="ChEBI" id="CHEBI:15378"/>
        <dbReference type="ChEBI" id="CHEBI:74410"/>
        <dbReference type="ChEBI" id="CHEBI:233601"/>
    </reaction>
</comment>
<comment type="function">
    <text evidence="9">Catalyzes the cleavage of thioester bonds from S-palmitoyl-CoA or S-palmitoyl-N-acetylcysteamine (unbranched structures) but does not have activity against palmitoylcysteine or palmitoylated proteins, branched structures or bulky head groups. Conversely, hydrolyzes both long and short chain fatty acyl-CoA substrate.</text>
</comment>
<comment type="subcellular location">
    <subcellularLocation>
        <location evidence="1">Lysosome</location>
    </subcellularLocation>
</comment>
<evidence type="ECO:0000256" key="3">
    <source>
        <dbReference type="ARBA" id="ARBA00022729"/>
    </source>
</evidence>
<dbReference type="SUPFAM" id="SSF53474">
    <property type="entry name" value="alpha/beta-Hydrolases"/>
    <property type="match status" value="1"/>
</dbReference>
<dbReference type="VEuPathDB" id="VectorBase:AAEL001235"/>
<keyword evidence="5" id="KW-0325">Glycoprotein</keyword>
<dbReference type="PANTHER" id="PTHR11247">
    <property type="entry name" value="PALMITOYL-PROTEIN THIOESTERASE/DOLICHYLDIPHOSPHATASE 1"/>
    <property type="match status" value="1"/>
</dbReference>
<dbReference type="GO" id="GO:0016790">
    <property type="term" value="F:thiolester hydrolase activity"/>
    <property type="evidence" value="ECO:0007669"/>
    <property type="project" value="TreeGrafter"/>
</dbReference>
<evidence type="ECO:0000256" key="8">
    <source>
        <dbReference type="ARBA" id="ARBA00093223"/>
    </source>
</evidence>
<evidence type="ECO:0000256" key="9">
    <source>
        <dbReference type="ARBA" id="ARBA00093353"/>
    </source>
</evidence>
<dbReference type="AlphaFoldDB" id="A0A0P6IZL3"/>
<evidence type="ECO:0000256" key="6">
    <source>
        <dbReference type="ARBA" id="ARBA00023228"/>
    </source>
</evidence>
<name>A0A0P6IZL3_AEDAE</name>
<feature type="signal peptide" evidence="10">
    <location>
        <begin position="1"/>
        <end position="19"/>
    </location>
</feature>
<evidence type="ECO:0000256" key="2">
    <source>
        <dbReference type="ARBA" id="ARBA00010758"/>
    </source>
</evidence>
<proteinExistence type="evidence at transcript level"/>
<reference evidence="11" key="1">
    <citation type="journal article" date="2016" name="PLoS ONE">
        <title>A Deep Insight into the Sialome of Male and Female Aedes aegypti Mosquitoes.</title>
        <authorList>
            <person name="Ribeiro J.M."/>
            <person name="Martin-Martin I."/>
            <person name="Arca B."/>
            <person name="Calvo E."/>
        </authorList>
    </citation>
    <scope>NUCLEOTIDE SEQUENCE</scope>
    <source>
        <strain evidence="11">Liverpool</strain>
        <tissue evidence="11">Salivary glands</tissue>
    </source>
</reference>
<dbReference type="Gene3D" id="3.40.50.1820">
    <property type="entry name" value="alpha/beta hydrolase"/>
    <property type="match status" value="1"/>
</dbReference>
<dbReference type="GO" id="GO:0005764">
    <property type="term" value="C:lysosome"/>
    <property type="evidence" value="ECO:0007669"/>
    <property type="project" value="UniProtKB-SubCell"/>
</dbReference>
<dbReference type="GO" id="GO:0098599">
    <property type="term" value="F:palmitoyl hydrolase activity"/>
    <property type="evidence" value="ECO:0007669"/>
    <property type="project" value="UniProtKB-ARBA"/>
</dbReference>
<protein>
    <recommendedName>
        <fullName evidence="7">palmitoyl-CoA hydrolase</fullName>
        <ecNumber evidence="7">3.1.2.2</ecNumber>
    </recommendedName>
</protein>
<evidence type="ECO:0000256" key="10">
    <source>
        <dbReference type="SAM" id="SignalP"/>
    </source>
</evidence>
<evidence type="ECO:0000256" key="7">
    <source>
        <dbReference type="ARBA" id="ARBA00038848"/>
    </source>
</evidence>
<dbReference type="EC" id="3.1.2.2" evidence="7"/>
<evidence type="ECO:0000313" key="11">
    <source>
        <dbReference type="EMBL" id="JAN95263.1"/>
    </source>
</evidence>
<evidence type="ECO:0000256" key="4">
    <source>
        <dbReference type="ARBA" id="ARBA00022801"/>
    </source>
</evidence>
<keyword evidence="4" id="KW-0378">Hydrolase</keyword>
<keyword evidence="3 10" id="KW-0732">Signal</keyword>
<keyword evidence="6" id="KW-0458">Lysosome</keyword>
<organism evidence="11">
    <name type="scientific">Aedes aegypti</name>
    <name type="common">Yellowfever mosquito</name>
    <name type="synonym">Culex aegypti</name>
    <dbReference type="NCBI Taxonomy" id="7159"/>
    <lineage>
        <taxon>Eukaryota</taxon>
        <taxon>Metazoa</taxon>
        <taxon>Ecdysozoa</taxon>
        <taxon>Arthropoda</taxon>
        <taxon>Hexapoda</taxon>
        <taxon>Insecta</taxon>
        <taxon>Pterygota</taxon>
        <taxon>Neoptera</taxon>
        <taxon>Endopterygota</taxon>
        <taxon>Diptera</taxon>
        <taxon>Nematocera</taxon>
        <taxon>Culicoidea</taxon>
        <taxon>Culicidae</taxon>
        <taxon>Culicinae</taxon>
        <taxon>Aedini</taxon>
        <taxon>Aedes</taxon>
        <taxon>Stegomyia</taxon>
    </lineage>
</organism>
<feature type="chain" id="PRO_5006128404" description="palmitoyl-CoA hydrolase" evidence="10">
    <location>
        <begin position="20"/>
        <end position="290"/>
    </location>
</feature>
<evidence type="ECO:0000256" key="5">
    <source>
        <dbReference type="ARBA" id="ARBA00023180"/>
    </source>
</evidence>
<dbReference type="FunFam" id="3.40.50.1820:FF:000037">
    <property type="entry name" value="Lysosomal thioesterase PPT2 homolog"/>
    <property type="match status" value="1"/>
</dbReference>
<evidence type="ECO:0000256" key="1">
    <source>
        <dbReference type="ARBA" id="ARBA00004371"/>
    </source>
</evidence>
<dbReference type="InterPro" id="IPR029058">
    <property type="entry name" value="AB_hydrolase_fold"/>
</dbReference>
<sequence>MHRFYTCFVLLIGLSIISAYRPVVIVHGILTGADSMLLIVDEIQRHHPGTVVYNTDRFEGWSSLENAWHQVLEFNGDLQKICEKHPDGVILLGYSQGGLLARAVLQTYPDHCVKKFISLSSPQAGQFGTDFLHLIFPSLVAKTAYQLFYTYVGQHTSVGNYWNDPHHQDLFEQFSIFLPYINNDLPSTNSTLFRDSMLRLEQLILIGGPDDGVITPWESSHFGYYNESDDVIPCKKRKIYLEDRIGLRTLDRDGRLKLITVPGVKHYEWHLNTDVVDECGFAAFGLGCSG</sequence>
<dbReference type="EMBL" id="GDUN01000656">
    <property type="protein sequence ID" value="JAN95263.1"/>
    <property type="molecule type" value="mRNA"/>
</dbReference>
<dbReference type="Pfam" id="PF02089">
    <property type="entry name" value="Palm_thioest"/>
    <property type="match status" value="1"/>
</dbReference>